<proteinExistence type="inferred from homology"/>
<dbReference type="AlphaFoldDB" id="A0A1I3NLU0"/>
<sequence>MLILFHKNNIVVEVLDTITNKVIVIEEKEPTKALIVLASKYSNSIIAWCHFLNKKNINIEVLQSCFTSNNIMVSNGHTNYLTDAIGYVEDSLFINVNRKTKFPTWLMSSNCGAIYGENLLMFKDSISHKDSLDYNLNSIAKLGMEHGLLCYFYSEIIEENNEVYTDENASATELFQFVKEHYRARWILLLFLNLLIFEKKILVFPLIKSLLYKQKAFNNEITSEANSKALKVNTSVSVLIPTLRRAKYLHDVLKDLAKQTLMPNEVVIIEQDDSEIIKSELYYIKTEEWPFKIVHKLISQTGACNARNIGLELVTSDYVFLADDDIRFKENTLNEALRFMQAYDFKAVTLSCLRENETEKRKTPIQWAAFGSGCSIVKTDAIQAISFDMAFEHGFGEDSDFGMQLRNKGVDVIYLPYVQLKHLKAPIGGFRTKYIHAWENQVVPPKPSPTVMLYNLKYKTRQQVNSYKLTLFFKFYKRQSVKQPFKYYWMFKERWAMSQAWANKLQNKTI</sequence>
<accession>A0A1I3NLU0</accession>
<evidence type="ECO:0000259" key="4">
    <source>
        <dbReference type="Pfam" id="PF00535"/>
    </source>
</evidence>
<dbReference type="SUPFAM" id="SSF53448">
    <property type="entry name" value="Nucleotide-diphospho-sugar transferases"/>
    <property type="match status" value="1"/>
</dbReference>
<reference evidence="6" key="1">
    <citation type="submission" date="2016-10" db="EMBL/GenBank/DDBJ databases">
        <authorList>
            <person name="Varghese N."/>
            <person name="Submissions S."/>
        </authorList>
    </citation>
    <scope>NUCLEOTIDE SEQUENCE [LARGE SCALE GENOMIC DNA]</scope>
    <source>
        <strain evidence="6">DSM 28881</strain>
    </source>
</reference>
<dbReference type="STRING" id="1144750.SAMN05443431_104185"/>
<dbReference type="Proteomes" id="UP000199559">
    <property type="component" value="Unassembled WGS sequence"/>
</dbReference>
<dbReference type="CDD" id="cd00761">
    <property type="entry name" value="Glyco_tranf_GTA_type"/>
    <property type="match status" value="1"/>
</dbReference>
<dbReference type="Pfam" id="PF00535">
    <property type="entry name" value="Glycos_transf_2"/>
    <property type="match status" value="1"/>
</dbReference>
<evidence type="ECO:0000256" key="1">
    <source>
        <dbReference type="ARBA" id="ARBA00006739"/>
    </source>
</evidence>
<dbReference type="InterPro" id="IPR001173">
    <property type="entry name" value="Glyco_trans_2-like"/>
</dbReference>
<dbReference type="PANTHER" id="PTHR43179:SF12">
    <property type="entry name" value="GALACTOFURANOSYLTRANSFERASE GLFT2"/>
    <property type="match status" value="1"/>
</dbReference>
<evidence type="ECO:0000256" key="2">
    <source>
        <dbReference type="ARBA" id="ARBA00022676"/>
    </source>
</evidence>
<keyword evidence="3 5" id="KW-0808">Transferase</keyword>
<evidence type="ECO:0000313" key="6">
    <source>
        <dbReference type="Proteomes" id="UP000199559"/>
    </source>
</evidence>
<evidence type="ECO:0000256" key="3">
    <source>
        <dbReference type="ARBA" id="ARBA00022679"/>
    </source>
</evidence>
<gene>
    <name evidence="5" type="ORF">SAMN05443431_104185</name>
</gene>
<dbReference type="RefSeq" id="WP_090839312.1">
    <property type="nucleotide sequence ID" value="NZ_FORM01000004.1"/>
</dbReference>
<dbReference type="GO" id="GO:0016757">
    <property type="term" value="F:glycosyltransferase activity"/>
    <property type="evidence" value="ECO:0007669"/>
    <property type="project" value="UniProtKB-KW"/>
</dbReference>
<keyword evidence="2" id="KW-0328">Glycosyltransferase</keyword>
<evidence type="ECO:0000313" key="5">
    <source>
        <dbReference type="EMBL" id="SFJ09746.1"/>
    </source>
</evidence>
<name>A0A1I3NLU0_9FLAO</name>
<protein>
    <submittedName>
        <fullName evidence="5">Glycosyl transferase family 2</fullName>
    </submittedName>
</protein>
<feature type="domain" description="Glycosyltransferase 2-like" evidence="4">
    <location>
        <begin position="237"/>
        <end position="367"/>
    </location>
</feature>
<dbReference type="EMBL" id="FORM01000004">
    <property type="protein sequence ID" value="SFJ09746.1"/>
    <property type="molecule type" value="Genomic_DNA"/>
</dbReference>
<dbReference type="InterPro" id="IPR029044">
    <property type="entry name" value="Nucleotide-diphossugar_trans"/>
</dbReference>
<dbReference type="Gene3D" id="3.90.550.10">
    <property type="entry name" value="Spore Coat Polysaccharide Biosynthesis Protein SpsA, Chain A"/>
    <property type="match status" value="1"/>
</dbReference>
<comment type="similarity">
    <text evidence="1">Belongs to the glycosyltransferase 2 family.</text>
</comment>
<keyword evidence="6" id="KW-1185">Reference proteome</keyword>
<dbReference type="PANTHER" id="PTHR43179">
    <property type="entry name" value="RHAMNOSYLTRANSFERASE WBBL"/>
    <property type="match status" value="1"/>
</dbReference>
<organism evidence="5 6">
    <name type="scientific">Olleya namhaensis</name>
    <dbReference type="NCBI Taxonomy" id="1144750"/>
    <lineage>
        <taxon>Bacteria</taxon>
        <taxon>Pseudomonadati</taxon>
        <taxon>Bacteroidota</taxon>
        <taxon>Flavobacteriia</taxon>
        <taxon>Flavobacteriales</taxon>
        <taxon>Flavobacteriaceae</taxon>
    </lineage>
</organism>